<dbReference type="InterPro" id="IPR011437">
    <property type="entry name" value="DUF1540"/>
</dbReference>
<dbReference type="Proteomes" id="UP000008457">
    <property type="component" value="Chromosome"/>
</dbReference>
<evidence type="ECO:0000313" key="3">
    <source>
        <dbReference type="EMBL" id="AEE96849.1"/>
    </source>
</evidence>
<evidence type="ECO:0000256" key="1">
    <source>
        <dbReference type="SAM" id="MobiDB-lite"/>
    </source>
</evidence>
<feature type="region of interest" description="Disordered" evidence="1">
    <location>
        <begin position="40"/>
        <end position="60"/>
    </location>
</feature>
<name>F3ZZM3_MAHA5</name>
<dbReference type="STRING" id="697281.Mahau_1668"/>
<protein>
    <recommendedName>
        <fullName evidence="2">DUF1540 domain-containing protein</fullName>
    </recommendedName>
</protein>
<dbReference type="EMBL" id="CP002360">
    <property type="protein sequence ID" value="AEE96849.1"/>
    <property type="molecule type" value="Genomic_DNA"/>
</dbReference>
<dbReference type="KEGG" id="mas:Mahau_1668"/>
<evidence type="ECO:0000259" key="2">
    <source>
        <dbReference type="Pfam" id="PF07561"/>
    </source>
</evidence>
<dbReference type="eggNOG" id="ENOG5033F25">
    <property type="taxonomic scope" value="Bacteria"/>
</dbReference>
<evidence type="ECO:0000313" key="4">
    <source>
        <dbReference type="Proteomes" id="UP000008457"/>
    </source>
</evidence>
<dbReference type="RefSeq" id="WP_013781277.1">
    <property type="nucleotide sequence ID" value="NC_015520.1"/>
</dbReference>
<dbReference type="AlphaFoldDB" id="F3ZZM3"/>
<gene>
    <name evidence="3" type="ordered locus">Mahau_1668</name>
</gene>
<dbReference type="Pfam" id="PF07561">
    <property type="entry name" value="DUF1540"/>
    <property type="match status" value="1"/>
</dbReference>
<dbReference type="OrthoDB" id="1684758at2"/>
<reference evidence="3 4" key="2">
    <citation type="journal article" date="2011" name="Stand. Genomic Sci.">
        <title>Complete genome sequence of Mahella australiensis type strain (50-1 BON).</title>
        <authorList>
            <person name="Sikorski J."/>
            <person name="Teshima H."/>
            <person name="Nolan M."/>
            <person name="Lucas S."/>
            <person name="Hammon N."/>
            <person name="Deshpande S."/>
            <person name="Cheng J.F."/>
            <person name="Pitluck S."/>
            <person name="Liolios K."/>
            <person name="Pagani I."/>
            <person name="Ivanova N."/>
            <person name="Huntemann M."/>
            <person name="Mavromatis K."/>
            <person name="Ovchinikova G."/>
            <person name="Pati A."/>
            <person name="Tapia R."/>
            <person name="Han C."/>
            <person name="Goodwin L."/>
            <person name="Chen A."/>
            <person name="Palaniappan K."/>
            <person name="Land M."/>
            <person name="Hauser L."/>
            <person name="Ngatchou-Djao O.D."/>
            <person name="Rohde M."/>
            <person name="Pukall R."/>
            <person name="Spring S."/>
            <person name="Abt B."/>
            <person name="Goker M."/>
            <person name="Detter J.C."/>
            <person name="Woyke T."/>
            <person name="Bristow J."/>
            <person name="Markowitz V."/>
            <person name="Hugenholtz P."/>
            <person name="Eisen J.A."/>
            <person name="Kyrpides N.C."/>
            <person name="Klenk H.P."/>
            <person name="Lapidus A."/>
        </authorList>
    </citation>
    <scope>NUCLEOTIDE SEQUENCE [LARGE SCALE GENOMIC DNA]</scope>
    <source>
        <strain evidence="4">DSM 15567 / CIP 107919 / 50-1 BON</strain>
    </source>
</reference>
<accession>F3ZZM3</accession>
<feature type="domain" description="DUF1540" evidence="2">
    <location>
        <begin position="15"/>
        <end position="54"/>
    </location>
</feature>
<organism evidence="3 4">
    <name type="scientific">Mahella australiensis (strain DSM 15567 / CIP 107919 / 50-1 BON)</name>
    <dbReference type="NCBI Taxonomy" id="697281"/>
    <lineage>
        <taxon>Bacteria</taxon>
        <taxon>Bacillati</taxon>
        <taxon>Bacillota</taxon>
        <taxon>Clostridia</taxon>
        <taxon>Thermoanaerobacterales</taxon>
        <taxon>Thermoanaerobacterales Family IV. Incertae Sedis</taxon>
        <taxon>Mahella</taxon>
    </lineage>
</organism>
<sequence>MPGKANRLDNPIDRVKCVVDSCQYWDNGNRCKAQAIEVQPPGANDSQDTDCATFTPKGQM</sequence>
<feature type="compositionally biased region" description="Polar residues" evidence="1">
    <location>
        <begin position="44"/>
        <end position="60"/>
    </location>
</feature>
<dbReference type="HOGENOM" id="CLU_201605_2_0_9"/>
<keyword evidence="4" id="KW-1185">Reference proteome</keyword>
<proteinExistence type="predicted"/>
<reference evidence="4" key="1">
    <citation type="submission" date="2010-11" db="EMBL/GenBank/DDBJ databases">
        <title>The complete genome of Mahella australiensis DSM 15567.</title>
        <authorList>
            <consortium name="US DOE Joint Genome Institute (JGI-PGF)"/>
            <person name="Lucas S."/>
            <person name="Copeland A."/>
            <person name="Lapidus A."/>
            <person name="Bruce D."/>
            <person name="Goodwin L."/>
            <person name="Pitluck S."/>
            <person name="Kyrpides N."/>
            <person name="Mavromatis K."/>
            <person name="Pagani I."/>
            <person name="Ivanova N."/>
            <person name="Teshima H."/>
            <person name="Brettin T."/>
            <person name="Detter J.C."/>
            <person name="Han C."/>
            <person name="Tapia R."/>
            <person name="Land M."/>
            <person name="Hauser L."/>
            <person name="Markowitz V."/>
            <person name="Cheng J.-F."/>
            <person name="Hugenholtz P."/>
            <person name="Woyke T."/>
            <person name="Wu D."/>
            <person name="Spring S."/>
            <person name="Pukall R."/>
            <person name="Steenblock K."/>
            <person name="Schneider S."/>
            <person name="Klenk H.-P."/>
            <person name="Eisen J.A."/>
        </authorList>
    </citation>
    <scope>NUCLEOTIDE SEQUENCE [LARGE SCALE GENOMIC DNA]</scope>
    <source>
        <strain evidence="4">DSM 15567 / CIP 107919 / 50-1 BON</strain>
    </source>
</reference>